<evidence type="ECO:0000256" key="1">
    <source>
        <dbReference type="SAM" id="MobiDB-lite"/>
    </source>
</evidence>
<organism evidence="2 3">
    <name type="scientific">Tetradesmus obliquus</name>
    <name type="common">Green alga</name>
    <name type="synonym">Acutodesmus obliquus</name>
    <dbReference type="NCBI Taxonomy" id="3088"/>
    <lineage>
        <taxon>Eukaryota</taxon>
        <taxon>Viridiplantae</taxon>
        <taxon>Chlorophyta</taxon>
        <taxon>core chlorophytes</taxon>
        <taxon>Chlorophyceae</taxon>
        <taxon>CS clade</taxon>
        <taxon>Sphaeropleales</taxon>
        <taxon>Scenedesmaceae</taxon>
        <taxon>Tetradesmus</taxon>
    </lineage>
</organism>
<reference evidence="2 3" key="1">
    <citation type="submission" date="2016-10" db="EMBL/GenBank/DDBJ databases">
        <authorList>
            <person name="Cai Z."/>
        </authorList>
    </citation>
    <scope>NUCLEOTIDE SEQUENCE [LARGE SCALE GENOMIC DNA]</scope>
</reference>
<evidence type="ECO:0000313" key="2">
    <source>
        <dbReference type="EMBL" id="SZX79237.1"/>
    </source>
</evidence>
<keyword evidence="3" id="KW-1185">Reference proteome</keyword>
<evidence type="ECO:0000313" key="3">
    <source>
        <dbReference type="Proteomes" id="UP000256970"/>
    </source>
</evidence>
<feature type="compositionally biased region" description="Gly residues" evidence="1">
    <location>
        <begin position="234"/>
        <end position="244"/>
    </location>
</feature>
<accession>A0A383WP47</accession>
<name>A0A383WP47_TETOB</name>
<sequence>MVIHERPLLQLTHLQRLDVFNLNVLSFMRSGSFAVIARCLTQLTCLEGDTVTIYDDDAPHIISGLATLLLKKLGVYSFGPQQPGAAAGVTGPAAVGALFGQLTGLTSLTLVLGSYAWRDVTASLARLTDLQDLMLHVDDNDKQNWAPIGNVADCEGFVDTIVGLEKLRYLIACDPWFGSGHGEGDGSHPIMRLQAATQLVYLDIFWMQPKPSITRADSDTLQKSMPEVQLGKGVSEGDGFKGSG</sequence>
<dbReference type="EMBL" id="FNXT01001361">
    <property type="protein sequence ID" value="SZX79237.1"/>
    <property type="molecule type" value="Genomic_DNA"/>
</dbReference>
<feature type="region of interest" description="Disordered" evidence="1">
    <location>
        <begin position="216"/>
        <end position="244"/>
    </location>
</feature>
<proteinExistence type="predicted"/>
<dbReference type="Proteomes" id="UP000256970">
    <property type="component" value="Unassembled WGS sequence"/>
</dbReference>
<gene>
    <name evidence="2" type="ORF">BQ4739_LOCUS19519</name>
</gene>
<dbReference type="AlphaFoldDB" id="A0A383WP47"/>
<protein>
    <submittedName>
        <fullName evidence="2">Uncharacterized protein</fullName>
    </submittedName>
</protein>